<comment type="similarity">
    <text evidence="2 6">Belongs to the ABC-3 integral membrane protein family.</text>
</comment>
<dbReference type="STRING" id="322095.HMPREF3185_01166"/>
<evidence type="ECO:0000256" key="5">
    <source>
        <dbReference type="ARBA" id="ARBA00023136"/>
    </source>
</evidence>
<dbReference type="GO" id="GO:0010043">
    <property type="term" value="P:response to zinc ion"/>
    <property type="evidence" value="ECO:0007669"/>
    <property type="project" value="TreeGrafter"/>
</dbReference>
<keyword evidence="6" id="KW-0813">Transport</keyword>
<keyword evidence="3 6" id="KW-0812">Transmembrane</keyword>
<dbReference type="Proteomes" id="UP000070224">
    <property type="component" value="Unassembled WGS sequence"/>
</dbReference>
<feature type="transmembrane region" description="Helical" evidence="7">
    <location>
        <begin position="12"/>
        <end position="33"/>
    </location>
</feature>
<dbReference type="PATRIC" id="fig|322095.3.peg.1151"/>
<dbReference type="AlphaFoldDB" id="A0A134B806"/>
<evidence type="ECO:0000256" key="1">
    <source>
        <dbReference type="ARBA" id="ARBA00004141"/>
    </source>
</evidence>
<feature type="transmembrane region" description="Helical" evidence="7">
    <location>
        <begin position="89"/>
        <end position="108"/>
    </location>
</feature>
<evidence type="ECO:0000256" key="2">
    <source>
        <dbReference type="ARBA" id="ARBA00008034"/>
    </source>
</evidence>
<dbReference type="Pfam" id="PF00950">
    <property type="entry name" value="ABC-3"/>
    <property type="match status" value="1"/>
</dbReference>
<feature type="transmembrane region" description="Helical" evidence="7">
    <location>
        <begin position="177"/>
        <end position="198"/>
    </location>
</feature>
<evidence type="ECO:0000256" key="7">
    <source>
        <dbReference type="SAM" id="Phobius"/>
    </source>
</evidence>
<accession>A0A134B806</accession>
<dbReference type="InterPro" id="IPR037294">
    <property type="entry name" value="ABC_BtuC-like"/>
</dbReference>
<evidence type="ECO:0000256" key="6">
    <source>
        <dbReference type="RuleBase" id="RU003943"/>
    </source>
</evidence>
<evidence type="ECO:0000256" key="4">
    <source>
        <dbReference type="ARBA" id="ARBA00022989"/>
    </source>
</evidence>
<protein>
    <submittedName>
        <fullName evidence="8">ABC 3 transport family protein</fullName>
    </submittedName>
</protein>
<organism evidence="8 9">
    <name type="scientific">Porphyromonas somerae</name>
    <dbReference type="NCBI Taxonomy" id="322095"/>
    <lineage>
        <taxon>Bacteria</taxon>
        <taxon>Pseudomonadati</taxon>
        <taxon>Bacteroidota</taxon>
        <taxon>Bacteroidia</taxon>
        <taxon>Bacteroidales</taxon>
        <taxon>Porphyromonadaceae</taxon>
        <taxon>Porphyromonas</taxon>
    </lineage>
</organism>
<comment type="caution">
    <text evidence="8">The sequence shown here is derived from an EMBL/GenBank/DDBJ whole genome shotgun (WGS) entry which is preliminary data.</text>
</comment>
<keyword evidence="9" id="KW-1185">Reference proteome</keyword>
<sequence>MPSIFAYQFFQNALAASLLTAIVCGIVGAYIVVRRIVFVSGGITHASFGGIGLGIYLSINPILSAAGAAILAAFSIGKLSRTEGIREDSAIASIWALGMALGVLFMTLTPGYATSLPAYLFGNILLVTAGDLIALALLALLLIALFSVGYRQILYTAFDRDFARVRGMNVGLCERGLLILVAVSLVLTIRSVGIMLLLSLQTLPQTTIGLFTADFRKIICGSIILCLIANVGGLLLSYYLISVPSGVLIILLLFLFLALGKCLSAITRRRAQHARG</sequence>
<dbReference type="InterPro" id="IPR001626">
    <property type="entry name" value="ABC_TroCD"/>
</dbReference>
<keyword evidence="5 7" id="KW-0472">Membrane</keyword>
<dbReference type="EMBL" id="LSDK01000079">
    <property type="protein sequence ID" value="KXB76077.1"/>
    <property type="molecule type" value="Genomic_DNA"/>
</dbReference>
<gene>
    <name evidence="8" type="ORF">HMPREF3185_01166</name>
</gene>
<proteinExistence type="inferred from homology"/>
<dbReference type="RefSeq" id="WP_060935460.1">
    <property type="nucleotide sequence ID" value="NZ_KQ960446.1"/>
</dbReference>
<feature type="transmembrane region" description="Helical" evidence="7">
    <location>
        <begin position="247"/>
        <end position="266"/>
    </location>
</feature>
<dbReference type="Gene3D" id="1.10.3470.10">
    <property type="entry name" value="ABC transporter involved in vitamin B12 uptake, BtuC"/>
    <property type="match status" value="1"/>
</dbReference>
<dbReference type="GO" id="GO:0055085">
    <property type="term" value="P:transmembrane transport"/>
    <property type="evidence" value="ECO:0007669"/>
    <property type="project" value="InterPro"/>
</dbReference>
<dbReference type="OrthoDB" id="9798540at2"/>
<feature type="transmembrane region" description="Helical" evidence="7">
    <location>
        <begin position="120"/>
        <end position="146"/>
    </location>
</feature>
<reference evidence="9" key="1">
    <citation type="submission" date="2016-01" db="EMBL/GenBank/DDBJ databases">
        <authorList>
            <person name="Mitreva M."/>
            <person name="Pepin K.H."/>
            <person name="Mihindukulasuriya K.A."/>
            <person name="Fulton R."/>
            <person name="Fronick C."/>
            <person name="O'Laughlin M."/>
            <person name="Miner T."/>
            <person name="Herter B."/>
            <person name="Rosa B.A."/>
            <person name="Cordes M."/>
            <person name="Tomlinson C."/>
            <person name="Wollam A."/>
            <person name="Palsikar V.B."/>
            <person name="Mardis E.R."/>
            <person name="Wilson R.K."/>
        </authorList>
    </citation>
    <scope>NUCLEOTIDE SEQUENCE [LARGE SCALE GENOMIC DNA]</scope>
    <source>
        <strain evidence="9">KA00683</strain>
    </source>
</reference>
<dbReference type="PANTHER" id="PTHR30477">
    <property type="entry name" value="ABC-TRANSPORTER METAL-BINDING PROTEIN"/>
    <property type="match status" value="1"/>
</dbReference>
<dbReference type="GO" id="GO:0043190">
    <property type="term" value="C:ATP-binding cassette (ABC) transporter complex"/>
    <property type="evidence" value="ECO:0007669"/>
    <property type="project" value="InterPro"/>
</dbReference>
<dbReference type="PANTHER" id="PTHR30477:SF18">
    <property type="entry name" value="METAL TRANSPORT SYSTEM MEMBRANE PROTEIN CT_417-RELATED"/>
    <property type="match status" value="1"/>
</dbReference>
<keyword evidence="4 7" id="KW-1133">Transmembrane helix</keyword>
<name>A0A134B806_9PORP</name>
<dbReference type="SUPFAM" id="SSF81345">
    <property type="entry name" value="ABC transporter involved in vitamin B12 uptake, BtuC"/>
    <property type="match status" value="1"/>
</dbReference>
<comment type="subcellular location">
    <subcellularLocation>
        <location evidence="6">Cell membrane</location>
        <topology evidence="6">Multi-pass membrane protein</topology>
    </subcellularLocation>
    <subcellularLocation>
        <location evidence="1">Membrane</location>
        <topology evidence="1">Multi-pass membrane protein</topology>
    </subcellularLocation>
</comment>
<evidence type="ECO:0000313" key="9">
    <source>
        <dbReference type="Proteomes" id="UP000070224"/>
    </source>
</evidence>
<evidence type="ECO:0000313" key="8">
    <source>
        <dbReference type="EMBL" id="KXB76077.1"/>
    </source>
</evidence>
<feature type="transmembrane region" description="Helical" evidence="7">
    <location>
        <begin position="218"/>
        <end position="241"/>
    </location>
</feature>
<feature type="transmembrane region" description="Helical" evidence="7">
    <location>
        <begin position="53"/>
        <end position="77"/>
    </location>
</feature>
<evidence type="ECO:0000256" key="3">
    <source>
        <dbReference type="ARBA" id="ARBA00022692"/>
    </source>
</evidence>